<dbReference type="EC" id="2.1.1.225" evidence="1"/>
<proteinExistence type="inferred from homology"/>
<dbReference type="GO" id="GO:0030488">
    <property type="term" value="P:tRNA methylation"/>
    <property type="evidence" value="ECO:0007669"/>
    <property type="project" value="InterPro"/>
</dbReference>
<dbReference type="PANTHER" id="PTHR12998">
    <property type="entry name" value="TRNA:M(4)X MODIFICATION ENZYME TRM13 HOMOLOG"/>
    <property type="match status" value="1"/>
</dbReference>
<feature type="compositionally biased region" description="Basic and acidic residues" evidence="2">
    <location>
        <begin position="64"/>
        <end position="82"/>
    </location>
</feature>
<name>A0A669Q1X3_PHACC</name>
<keyword evidence="1" id="KW-0479">Metal-binding</keyword>
<comment type="catalytic activity">
    <reaction evidence="1">
        <text>cytidine(4) in tRNA(Pro) + S-adenosyl-L-methionine = 2'-O-methylcytidine(4) in tRNA(Pro) + S-adenosyl-L-homocysteine + H(+)</text>
        <dbReference type="Rhea" id="RHEA:32767"/>
        <dbReference type="Rhea" id="RHEA-COMP:10397"/>
        <dbReference type="Rhea" id="RHEA-COMP:10398"/>
        <dbReference type="ChEBI" id="CHEBI:15378"/>
        <dbReference type="ChEBI" id="CHEBI:57856"/>
        <dbReference type="ChEBI" id="CHEBI:59789"/>
        <dbReference type="ChEBI" id="CHEBI:74495"/>
        <dbReference type="ChEBI" id="CHEBI:82748"/>
        <dbReference type="EC" id="2.1.1.225"/>
    </reaction>
</comment>
<dbReference type="GO" id="GO:0106050">
    <property type="term" value="F:tRNA 2'-O-methyltransferase activity"/>
    <property type="evidence" value="ECO:0007669"/>
    <property type="project" value="UniProtKB-UniRule"/>
</dbReference>
<feature type="region of interest" description="Disordered" evidence="2">
    <location>
        <begin position="1"/>
        <end position="82"/>
    </location>
</feature>
<reference evidence="3" key="1">
    <citation type="submission" date="2025-08" db="UniProtKB">
        <authorList>
            <consortium name="Ensembl"/>
        </authorList>
    </citation>
    <scope>IDENTIFICATION</scope>
</reference>
<keyword evidence="1" id="KW-0949">S-adenosyl-L-methionine</keyword>
<evidence type="ECO:0000256" key="1">
    <source>
        <dbReference type="RuleBase" id="RU367103"/>
    </source>
</evidence>
<comment type="similarity">
    <text evidence="1">Belongs to the methyltransferase TRM13 family.</text>
</comment>
<sequence length="230" mass="25164">MPPLSEVPGSSASPWTQGIPKQKQAPAPGWGNAQAGVPSCSRPGRCSMQLFRVQQGKWGQHKAGGREKENDRKRIPCPLDPKRTVEKPKPIYFVQDINAGVKEVAEIPANEVTLSSLSKEELENLIIKLKKANNGLELDLKEQVLSHQTLEEALNDPKNRDSAFKHLKQQAAVEMDLPSAWRAAGPRRGVQLPRAVRVRVGFEIHSSCSELFPGRSPGSVQSLDEDAGGL</sequence>
<dbReference type="InterPro" id="IPR039044">
    <property type="entry name" value="Trm13"/>
</dbReference>
<keyword evidence="1" id="KW-0819">tRNA processing</keyword>
<evidence type="ECO:0000256" key="2">
    <source>
        <dbReference type="SAM" id="MobiDB-lite"/>
    </source>
</evidence>
<evidence type="ECO:0000313" key="4">
    <source>
        <dbReference type="Proteomes" id="UP000472261"/>
    </source>
</evidence>
<reference evidence="3" key="2">
    <citation type="submission" date="2025-09" db="UniProtKB">
        <authorList>
            <consortium name="Ensembl"/>
        </authorList>
    </citation>
    <scope>IDENTIFICATION</scope>
</reference>
<organism evidence="3 4">
    <name type="scientific">Phasianus colchicus</name>
    <name type="common">Common pheasant</name>
    <dbReference type="NCBI Taxonomy" id="9054"/>
    <lineage>
        <taxon>Eukaryota</taxon>
        <taxon>Metazoa</taxon>
        <taxon>Chordata</taxon>
        <taxon>Craniata</taxon>
        <taxon>Vertebrata</taxon>
        <taxon>Euteleostomi</taxon>
        <taxon>Archelosauria</taxon>
        <taxon>Archosauria</taxon>
        <taxon>Dinosauria</taxon>
        <taxon>Saurischia</taxon>
        <taxon>Theropoda</taxon>
        <taxon>Coelurosauria</taxon>
        <taxon>Aves</taxon>
        <taxon>Neognathae</taxon>
        <taxon>Galloanserae</taxon>
        <taxon>Galliformes</taxon>
        <taxon>Phasianidae</taxon>
        <taxon>Phasianinae</taxon>
        <taxon>Phasianus</taxon>
    </lineage>
</organism>
<dbReference type="Proteomes" id="UP000472261">
    <property type="component" value="Unplaced"/>
</dbReference>
<keyword evidence="4" id="KW-1185">Reference proteome</keyword>
<protein>
    <recommendedName>
        <fullName evidence="1">tRNA:m(4)X modification enzyme TRM13</fullName>
        <ecNumber evidence="1">2.1.1.225</ecNumber>
    </recommendedName>
</protein>
<comment type="function">
    <text evidence="1">tRNA methylase which 2'-O-methylates cytidine(4) in tRNA(Pro) and tRNA(Gly)(GCC), and adenosine(4) in tRNA(His).</text>
</comment>
<comment type="catalytic activity">
    <reaction evidence="1">
        <text>cytidine(4) in tRNA(Gly)(GCC) + S-adenosyl-L-methionine = 2'-O-methylcytidine(4) in tRNA(Gly)(GCC) + S-adenosyl-L-homocysteine + H(+)</text>
        <dbReference type="Rhea" id="RHEA:43192"/>
        <dbReference type="Rhea" id="RHEA-COMP:10399"/>
        <dbReference type="Rhea" id="RHEA-COMP:10400"/>
        <dbReference type="ChEBI" id="CHEBI:15378"/>
        <dbReference type="ChEBI" id="CHEBI:57856"/>
        <dbReference type="ChEBI" id="CHEBI:59789"/>
        <dbReference type="ChEBI" id="CHEBI:74495"/>
        <dbReference type="ChEBI" id="CHEBI:82748"/>
        <dbReference type="EC" id="2.1.1.225"/>
    </reaction>
</comment>
<keyword evidence="1" id="KW-0863">Zinc-finger</keyword>
<dbReference type="AlphaFoldDB" id="A0A669Q1X3"/>
<keyword evidence="1" id="KW-0862">Zinc</keyword>
<evidence type="ECO:0000313" key="3">
    <source>
        <dbReference type="Ensembl" id="ENSPCLP00000013800.1"/>
    </source>
</evidence>
<keyword evidence="1" id="KW-0808">Transferase</keyword>
<dbReference type="GO" id="GO:0008270">
    <property type="term" value="F:zinc ion binding"/>
    <property type="evidence" value="ECO:0007669"/>
    <property type="project" value="UniProtKB-KW"/>
</dbReference>
<comment type="catalytic activity">
    <reaction evidence="1">
        <text>adenosine(4) in tRNA(His) + S-adenosyl-L-methionine = 2'-O-methyladenosine(4) in tRNA(His) + S-adenosyl-L-homocysteine + H(+)</text>
        <dbReference type="Rhea" id="RHEA:43196"/>
        <dbReference type="Rhea" id="RHEA-COMP:10401"/>
        <dbReference type="Rhea" id="RHEA-COMP:10402"/>
        <dbReference type="ChEBI" id="CHEBI:15378"/>
        <dbReference type="ChEBI" id="CHEBI:57856"/>
        <dbReference type="ChEBI" id="CHEBI:59789"/>
        <dbReference type="ChEBI" id="CHEBI:74411"/>
        <dbReference type="ChEBI" id="CHEBI:74477"/>
        <dbReference type="EC" id="2.1.1.225"/>
    </reaction>
</comment>
<dbReference type="Ensembl" id="ENSPCLT00000018359.1">
    <property type="protein sequence ID" value="ENSPCLP00000013800.1"/>
    <property type="gene ID" value="ENSPCLG00000011337.1"/>
</dbReference>
<keyword evidence="1" id="KW-0489">Methyltransferase</keyword>
<dbReference type="PANTHER" id="PTHR12998:SF0">
    <property type="entry name" value="TRNA:M(4)X MODIFICATION ENZYME TRM13 HOMOLOG"/>
    <property type="match status" value="1"/>
</dbReference>
<accession>A0A669Q1X3</accession>